<gene>
    <name evidence="6" type="primary">tilS</name>
    <name evidence="8" type="ORF">A3843_10900</name>
</gene>
<comment type="similarity">
    <text evidence="6">Belongs to the tRNA(Ile)-lysidine synthase family.</text>
</comment>
<comment type="function">
    <text evidence="6">Ligates lysine onto the cytidine present at position 34 of the AUA codon-specific tRNA(Ile) that contains the anticodon CAU, in an ATP-dependent manner. Cytidine is converted to lysidine, thus changing the amino acid specificity of the tRNA from methionine to isoleucine.</text>
</comment>
<dbReference type="NCBIfam" id="TIGR02432">
    <property type="entry name" value="lysidine_TilS_N"/>
    <property type="match status" value="1"/>
</dbReference>
<dbReference type="PANTHER" id="PTHR43033:SF1">
    <property type="entry name" value="TRNA(ILE)-LYSIDINE SYNTHASE-RELATED"/>
    <property type="match status" value="1"/>
</dbReference>
<comment type="catalytic activity">
    <reaction evidence="5 6">
        <text>cytidine(34) in tRNA(Ile2) + L-lysine + ATP = lysidine(34) in tRNA(Ile2) + AMP + diphosphate + H(+)</text>
        <dbReference type="Rhea" id="RHEA:43744"/>
        <dbReference type="Rhea" id="RHEA-COMP:10625"/>
        <dbReference type="Rhea" id="RHEA-COMP:10670"/>
        <dbReference type="ChEBI" id="CHEBI:15378"/>
        <dbReference type="ChEBI" id="CHEBI:30616"/>
        <dbReference type="ChEBI" id="CHEBI:32551"/>
        <dbReference type="ChEBI" id="CHEBI:33019"/>
        <dbReference type="ChEBI" id="CHEBI:82748"/>
        <dbReference type="ChEBI" id="CHEBI:83665"/>
        <dbReference type="ChEBI" id="CHEBI:456215"/>
        <dbReference type="EC" id="6.3.4.19"/>
    </reaction>
</comment>
<dbReference type="GO" id="GO:0032267">
    <property type="term" value="F:tRNA(Ile)-lysidine synthase activity"/>
    <property type="evidence" value="ECO:0007669"/>
    <property type="project" value="UniProtKB-EC"/>
</dbReference>
<dbReference type="GO" id="GO:0005524">
    <property type="term" value="F:ATP binding"/>
    <property type="evidence" value="ECO:0007669"/>
    <property type="project" value="UniProtKB-UniRule"/>
</dbReference>
<comment type="caution">
    <text evidence="8">The sequence shown here is derived from an EMBL/GenBank/DDBJ whole genome shotgun (WGS) entry which is preliminary data.</text>
</comment>
<dbReference type="GO" id="GO:0005737">
    <property type="term" value="C:cytoplasm"/>
    <property type="evidence" value="ECO:0007669"/>
    <property type="project" value="UniProtKB-SubCell"/>
</dbReference>
<dbReference type="RefSeq" id="WP_051269057.1">
    <property type="nucleotide sequence ID" value="NZ_LVVZ01000015.1"/>
</dbReference>
<reference evidence="8 9" key="1">
    <citation type="submission" date="2016-03" db="EMBL/GenBank/DDBJ databases">
        <title>Genome sequence of Nesiotobacter sp. nov., a moderately halophilic alphaproteobacterium isolated from the Yellow Sea, China.</title>
        <authorList>
            <person name="Zhang G."/>
            <person name="Zhang R."/>
        </authorList>
    </citation>
    <scope>NUCLEOTIDE SEQUENCE [LARGE SCALE GENOMIC DNA]</scope>
    <source>
        <strain evidence="8 9">WB1-6</strain>
    </source>
</reference>
<evidence type="ECO:0000313" key="9">
    <source>
        <dbReference type="Proteomes" id="UP000185783"/>
    </source>
</evidence>
<dbReference type="CDD" id="cd01992">
    <property type="entry name" value="TilS_N"/>
    <property type="match status" value="1"/>
</dbReference>
<keyword evidence="1 6" id="KW-0436">Ligase</keyword>
<dbReference type="EMBL" id="LVVZ01000015">
    <property type="protein sequence ID" value="OKL44076.1"/>
    <property type="molecule type" value="Genomic_DNA"/>
</dbReference>
<name>A0A1U7JH50_9HYPH</name>
<dbReference type="SUPFAM" id="SSF52402">
    <property type="entry name" value="Adenine nucleotide alpha hydrolases-like"/>
    <property type="match status" value="1"/>
</dbReference>
<dbReference type="HAMAP" id="MF_01161">
    <property type="entry name" value="tRNA_Ile_lys_synt"/>
    <property type="match status" value="1"/>
</dbReference>
<accession>A0A1U7JH50</accession>
<feature type="binding site" evidence="6">
    <location>
        <begin position="35"/>
        <end position="40"/>
    </location>
    <ligand>
        <name>ATP</name>
        <dbReference type="ChEBI" id="CHEBI:30616"/>
    </ligand>
</feature>
<dbReference type="Proteomes" id="UP000185783">
    <property type="component" value="Unassembled WGS sequence"/>
</dbReference>
<evidence type="ECO:0000256" key="2">
    <source>
        <dbReference type="ARBA" id="ARBA00022694"/>
    </source>
</evidence>
<dbReference type="AlphaFoldDB" id="A0A1U7JH50"/>
<dbReference type="Gene3D" id="3.40.50.620">
    <property type="entry name" value="HUPs"/>
    <property type="match status" value="1"/>
</dbReference>
<keyword evidence="9" id="KW-1185">Reference proteome</keyword>
<dbReference type="GO" id="GO:0006400">
    <property type="term" value="P:tRNA modification"/>
    <property type="evidence" value="ECO:0007669"/>
    <property type="project" value="UniProtKB-UniRule"/>
</dbReference>
<dbReference type="STRING" id="197461.A3843_10900"/>
<feature type="domain" description="tRNA(Ile)-lysidine/2-thiocytidine synthase N-terminal" evidence="7">
    <location>
        <begin position="30"/>
        <end position="210"/>
    </location>
</feature>
<comment type="domain">
    <text evidence="6">The N-terminal region contains the highly conserved SGGXDS motif, predicted to be a P-loop motif involved in ATP binding.</text>
</comment>
<evidence type="ECO:0000256" key="6">
    <source>
        <dbReference type="HAMAP-Rule" id="MF_01161"/>
    </source>
</evidence>
<dbReference type="PANTHER" id="PTHR43033">
    <property type="entry name" value="TRNA(ILE)-LYSIDINE SYNTHASE-RELATED"/>
    <property type="match status" value="1"/>
</dbReference>
<evidence type="ECO:0000256" key="3">
    <source>
        <dbReference type="ARBA" id="ARBA00022741"/>
    </source>
</evidence>
<organism evidence="8 9">
    <name type="scientific">Pseudovibrio exalbescens</name>
    <dbReference type="NCBI Taxonomy" id="197461"/>
    <lineage>
        <taxon>Bacteria</taxon>
        <taxon>Pseudomonadati</taxon>
        <taxon>Pseudomonadota</taxon>
        <taxon>Alphaproteobacteria</taxon>
        <taxon>Hyphomicrobiales</taxon>
        <taxon>Stappiaceae</taxon>
        <taxon>Pseudovibrio</taxon>
    </lineage>
</organism>
<keyword evidence="4 6" id="KW-0067">ATP-binding</keyword>
<dbReference type="Pfam" id="PF01171">
    <property type="entry name" value="ATP_bind_3"/>
    <property type="match status" value="1"/>
</dbReference>
<dbReference type="InterPro" id="IPR012795">
    <property type="entry name" value="tRNA_Ile_lys_synt_N"/>
</dbReference>
<dbReference type="EC" id="6.3.4.19" evidence="6"/>
<comment type="subcellular location">
    <subcellularLocation>
        <location evidence="6">Cytoplasm</location>
    </subcellularLocation>
</comment>
<keyword evidence="3 6" id="KW-0547">Nucleotide-binding</keyword>
<proteinExistence type="inferred from homology"/>
<evidence type="ECO:0000313" key="8">
    <source>
        <dbReference type="EMBL" id="OKL44076.1"/>
    </source>
</evidence>
<evidence type="ECO:0000256" key="1">
    <source>
        <dbReference type="ARBA" id="ARBA00022598"/>
    </source>
</evidence>
<dbReference type="InterPro" id="IPR014729">
    <property type="entry name" value="Rossmann-like_a/b/a_fold"/>
</dbReference>
<dbReference type="InterPro" id="IPR012094">
    <property type="entry name" value="tRNA_Ile_lys_synt"/>
</dbReference>
<sequence length="439" mass="47680">MPTASDRAHSPIGPDEAEVLFADLADFKSLVVAVSGGADSLALLVLLAEWRRSLDNKPALLAVTVDHKLRPEAADEALVVRQVCDDLGIPHRIVTWDEPKPSSNVQAKARTARYNLLEQAACESGASAIVLAHHLDDQAETFLYRLARGSGVYGLAGMSRVRTDTEPMLLRPLLEVPKARLEATLRAKALSWVEDPSNLDPHYERVRIRQSMAMLGELGLTAEKLADTARRLGRARSALDAWVARFFREKCEMHPAGPVRLPRGALSELPEEVGLRLLARVIRLVGGGNYTPRLNKIERLYTKVIDLSFASGGATLGGVRVHLRRTDAFLFRELGRNPPDALSLPETGVGHWDNRFLFETRKVPAGSVIQPLGVGGFAAFGLQPPQEWPKSAFASAPLVVIPGQMPYIPVVDEPGGVISGLRGPSCPTCVVKLLHTGLS</sequence>
<keyword evidence="2 6" id="KW-0819">tRNA processing</keyword>
<keyword evidence="6" id="KW-0963">Cytoplasm</keyword>
<protein>
    <recommendedName>
        <fullName evidence="6">tRNA(Ile)-lysidine synthase</fullName>
        <ecNumber evidence="6">6.3.4.19</ecNumber>
    </recommendedName>
    <alternativeName>
        <fullName evidence="6">tRNA(Ile)-2-lysyl-cytidine synthase</fullName>
    </alternativeName>
    <alternativeName>
        <fullName evidence="6">tRNA(Ile)-lysidine synthetase</fullName>
    </alternativeName>
</protein>
<dbReference type="InterPro" id="IPR011063">
    <property type="entry name" value="TilS/TtcA_N"/>
</dbReference>
<evidence type="ECO:0000256" key="5">
    <source>
        <dbReference type="ARBA" id="ARBA00048539"/>
    </source>
</evidence>
<evidence type="ECO:0000259" key="7">
    <source>
        <dbReference type="Pfam" id="PF01171"/>
    </source>
</evidence>
<evidence type="ECO:0000256" key="4">
    <source>
        <dbReference type="ARBA" id="ARBA00022840"/>
    </source>
</evidence>